<comment type="caution">
    <text evidence="2">The sequence shown here is derived from an EMBL/GenBank/DDBJ whole genome shotgun (WGS) entry which is preliminary data.</text>
</comment>
<protein>
    <submittedName>
        <fullName evidence="2">Uncharacterized protein</fullName>
    </submittedName>
</protein>
<evidence type="ECO:0000313" key="2">
    <source>
        <dbReference type="EMBL" id="CAJ1953481.1"/>
    </source>
</evidence>
<feature type="region of interest" description="Disordered" evidence="1">
    <location>
        <begin position="58"/>
        <end position="82"/>
    </location>
</feature>
<accession>A0AAD2JI81</accession>
<organism evidence="2 3">
    <name type="scientific">Cylindrotheca closterium</name>
    <dbReference type="NCBI Taxonomy" id="2856"/>
    <lineage>
        <taxon>Eukaryota</taxon>
        <taxon>Sar</taxon>
        <taxon>Stramenopiles</taxon>
        <taxon>Ochrophyta</taxon>
        <taxon>Bacillariophyta</taxon>
        <taxon>Bacillariophyceae</taxon>
        <taxon>Bacillariophycidae</taxon>
        <taxon>Bacillariales</taxon>
        <taxon>Bacillariaceae</taxon>
        <taxon>Cylindrotheca</taxon>
    </lineage>
</organism>
<evidence type="ECO:0000256" key="1">
    <source>
        <dbReference type="SAM" id="MobiDB-lite"/>
    </source>
</evidence>
<reference evidence="2" key="1">
    <citation type="submission" date="2023-08" db="EMBL/GenBank/DDBJ databases">
        <authorList>
            <person name="Audoor S."/>
            <person name="Bilcke G."/>
        </authorList>
    </citation>
    <scope>NUCLEOTIDE SEQUENCE</scope>
</reference>
<sequence>MPFVHITWLPKACRTAAVRKEVADAVIKAMCAQKDADISPENLVVRFSEAVDGFPLPKGHSENPALQAPQKPEAEAFLAEKK</sequence>
<dbReference type="EMBL" id="CAKOGP040001825">
    <property type="protein sequence ID" value="CAJ1953481.1"/>
    <property type="molecule type" value="Genomic_DNA"/>
</dbReference>
<keyword evidence="3" id="KW-1185">Reference proteome</keyword>
<dbReference type="Proteomes" id="UP001295423">
    <property type="component" value="Unassembled WGS sequence"/>
</dbReference>
<dbReference type="AlphaFoldDB" id="A0AAD2JI81"/>
<proteinExistence type="predicted"/>
<evidence type="ECO:0000313" key="3">
    <source>
        <dbReference type="Proteomes" id="UP001295423"/>
    </source>
</evidence>
<gene>
    <name evidence="2" type="ORF">CYCCA115_LOCUS14081</name>
</gene>
<name>A0AAD2JI81_9STRA</name>
<feature type="compositionally biased region" description="Basic and acidic residues" evidence="1">
    <location>
        <begin position="72"/>
        <end position="82"/>
    </location>
</feature>